<dbReference type="Pfam" id="PF00294">
    <property type="entry name" value="PfkB"/>
    <property type="match status" value="1"/>
</dbReference>
<dbReference type="Gene3D" id="3.40.1190.20">
    <property type="match status" value="1"/>
</dbReference>
<evidence type="ECO:0000259" key="5">
    <source>
        <dbReference type="Pfam" id="PF17182"/>
    </source>
</evidence>
<feature type="transmembrane region" description="Helical" evidence="3">
    <location>
        <begin position="460"/>
        <end position="480"/>
    </location>
</feature>
<keyword evidence="3" id="KW-0472">Membrane</keyword>
<accession>A0A7R9HW45</accession>
<keyword evidence="1" id="KW-0808">Transferase</keyword>
<organism evidence="6">
    <name type="scientific">Timema bartmani</name>
    <dbReference type="NCBI Taxonomy" id="61472"/>
    <lineage>
        <taxon>Eukaryota</taxon>
        <taxon>Metazoa</taxon>
        <taxon>Ecdysozoa</taxon>
        <taxon>Arthropoda</taxon>
        <taxon>Hexapoda</taxon>
        <taxon>Insecta</taxon>
        <taxon>Pterygota</taxon>
        <taxon>Neoptera</taxon>
        <taxon>Polyneoptera</taxon>
        <taxon>Phasmatodea</taxon>
        <taxon>Timematodea</taxon>
        <taxon>Timematoidea</taxon>
        <taxon>Timematidae</taxon>
        <taxon>Timema</taxon>
    </lineage>
</organism>
<keyword evidence="2" id="KW-0418">Kinase</keyword>
<dbReference type="GO" id="GO:0016301">
    <property type="term" value="F:kinase activity"/>
    <property type="evidence" value="ECO:0007669"/>
    <property type="project" value="UniProtKB-KW"/>
</dbReference>
<keyword evidence="3" id="KW-0812">Transmembrane</keyword>
<dbReference type="InterPro" id="IPR011611">
    <property type="entry name" value="PfkB_dom"/>
</dbReference>
<dbReference type="PANTHER" id="PTHR10584">
    <property type="entry name" value="SUGAR KINASE"/>
    <property type="match status" value="1"/>
</dbReference>
<reference evidence="6" key="1">
    <citation type="submission" date="2020-11" db="EMBL/GenBank/DDBJ databases">
        <authorList>
            <person name="Tran Van P."/>
        </authorList>
    </citation>
    <scope>NUCLEOTIDE SEQUENCE</scope>
</reference>
<dbReference type="InterPro" id="IPR002139">
    <property type="entry name" value="Ribo/fructo_kinase"/>
</dbReference>
<dbReference type="InterPro" id="IPR033447">
    <property type="entry name" value="OSK"/>
</dbReference>
<dbReference type="EMBL" id="OD564315">
    <property type="protein sequence ID" value="CAD7437764.1"/>
    <property type="molecule type" value="Genomic_DNA"/>
</dbReference>
<gene>
    <name evidence="6" type="ORF">TBIB3V08_LOCUS367</name>
</gene>
<feature type="transmembrane region" description="Helical" evidence="3">
    <location>
        <begin position="378"/>
        <end position="409"/>
    </location>
</feature>
<dbReference type="Gene3D" id="3.40.50.1110">
    <property type="entry name" value="SGNH hydrolase"/>
    <property type="match status" value="1"/>
</dbReference>
<keyword evidence="3" id="KW-1133">Transmembrane helix</keyword>
<feature type="domain" description="OSK" evidence="5">
    <location>
        <begin position="222"/>
        <end position="314"/>
    </location>
</feature>
<dbReference type="GO" id="GO:0006796">
    <property type="term" value="P:phosphate-containing compound metabolic process"/>
    <property type="evidence" value="ECO:0007669"/>
    <property type="project" value="UniProtKB-ARBA"/>
</dbReference>
<dbReference type="InterPro" id="IPR036514">
    <property type="entry name" value="SGNH_hydro_sf"/>
</dbReference>
<evidence type="ECO:0000256" key="1">
    <source>
        <dbReference type="ARBA" id="ARBA00022679"/>
    </source>
</evidence>
<sequence length="660" mass="74224">MGHKRLGTTALEHVVATEAGENQIVIAAGANHELSPSDVDAAADAIHAADVLIFQFETPIETTLHTLKLKRKVESRKLDNSTRARAHSCWRQSSQYKAGMIVRDNVQTVECAGQAVVKLLDMGCNKVILTLGHQGAVFATQEDRTPIHVYSPKMKAVDTTGAGDMFIGALGYYLAYHPLLPLKEVVRRSCEVASISVLRLGTQSSFPSREELPAKSGKYVLGLCVNGQNLKQLKARIKERKYPISENVIVLIGTNDLLQSTPRVDMERRMLKLVKKLQEKAKRIIILTLPPVPRLAFKQEHWKKLLKYNKFLLTLESVHPTEIRTSISPSSVAELNTTSALANYATGAVSAAAASFLLDPATRAFVSKSSFSDLRNSIIFLCLLRYIWAISILYLSLTLCIHYPSWIVFGFLEEYQQRVRWLGESTKKYLNISLSVALLIQTKFTIFLIHGAFQKRIRHLRAWGIANCCLVFFYAGIITYECILSMRVERWFSAGLIFLYICAYSGSASVSMNTVSKIVMAWKSKENIPPYAHQNVVVFLVEIDTPLTPNTPSTMALPMSQEQFGGKIYDDVITYVIICALSDQFGPRPPPRLPWPPPTLPYEMLVKPPWPPPMLLWLLNELLLRPPWPPPKLPYEMLLRPPWLPERPPWPPPRPPRPPP</sequence>
<evidence type="ECO:0000256" key="3">
    <source>
        <dbReference type="SAM" id="Phobius"/>
    </source>
</evidence>
<evidence type="ECO:0000256" key="2">
    <source>
        <dbReference type="ARBA" id="ARBA00022777"/>
    </source>
</evidence>
<feature type="transmembrane region" description="Helical" evidence="3">
    <location>
        <begin position="429"/>
        <end position="453"/>
    </location>
</feature>
<dbReference type="PRINTS" id="PR00990">
    <property type="entry name" value="RIBOKINASE"/>
</dbReference>
<dbReference type="SUPFAM" id="SSF52266">
    <property type="entry name" value="SGNH hydrolase"/>
    <property type="match status" value="1"/>
</dbReference>
<dbReference type="PANTHER" id="PTHR10584:SF166">
    <property type="entry name" value="RIBOKINASE"/>
    <property type="match status" value="1"/>
</dbReference>
<evidence type="ECO:0000259" key="4">
    <source>
        <dbReference type="Pfam" id="PF00294"/>
    </source>
</evidence>
<dbReference type="InterPro" id="IPR029056">
    <property type="entry name" value="Ribokinase-like"/>
</dbReference>
<feature type="transmembrane region" description="Helical" evidence="3">
    <location>
        <begin position="492"/>
        <end position="515"/>
    </location>
</feature>
<protein>
    <recommendedName>
        <fullName evidence="7">Carbohydrate kinase PfkB domain-containing protein</fullName>
    </recommendedName>
</protein>
<name>A0A7R9HW45_9NEOP</name>
<dbReference type="SUPFAM" id="SSF53613">
    <property type="entry name" value="Ribokinase-like"/>
    <property type="match status" value="1"/>
</dbReference>
<feature type="domain" description="Carbohydrate kinase PfkB" evidence="4">
    <location>
        <begin position="8"/>
        <end position="208"/>
    </location>
</feature>
<proteinExistence type="predicted"/>
<dbReference type="Pfam" id="PF17182">
    <property type="entry name" value="OSK"/>
    <property type="match status" value="1"/>
</dbReference>
<evidence type="ECO:0000313" key="6">
    <source>
        <dbReference type="EMBL" id="CAD7437764.1"/>
    </source>
</evidence>
<dbReference type="GO" id="GO:0005829">
    <property type="term" value="C:cytosol"/>
    <property type="evidence" value="ECO:0007669"/>
    <property type="project" value="TreeGrafter"/>
</dbReference>
<dbReference type="AlphaFoldDB" id="A0A7R9HW45"/>
<evidence type="ECO:0008006" key="7">
    <source>
        <dbReference type="Google" id="ProtNLM"/>
    </source>
</evidence>